<protein>
    <submittedName>
        <fullName evidence="1">Rad54b protein</fullName>
    </submittedName>
</protein>
<dbReference type="OrthoDB" id="408542at2759"/>
<name>A0A812QUG3_9DINO</name>
<keyword evidence="2" id="KW-1185">Reference proteome</keyword>
<proteinExistence type="predicted"/>
<comment type="caution">
    <text evidence="1">The sequence shown here is derived from an EMBL/GenBank/DDBJ whole genome shotgun (WGS) entry which is preliminary data.</text>
</comment>
<evidence type="ECO:0000313" key="2">
    <source>
        <dbReference type="Proteomes" id="UP000601435"/>
    </source>
</evidence>
<accession>A0A812QUG3</accession>
<dbReference type="AlphaFoldDB" id="A0A812QUG3"/>
<dbReference type="Proteomes" id="UP000601435">
    <property type="component" value="Unassembled WGS sequence"/>
</dbReference>
<dbReference type="EMBL" id="CAJNJA010017604">
    <property type="protein sequence ID" value="CAE7404383.1"/>
    <property type="molecule type" value="Genomic_DNA"/>
</dbReference>
<gene>
    <name evidence="1" type="primary">Rad54b</name>
    <name evidence="1" type="ORF">SNEC2469_LOCUS11085</name>
</gene>
<reference evidence="1" key="1">
    <citation type="submission" date="2021-02" db="EMBL/GenBank/DDBJ databases">
        <authorList>
            <person name="Dougan E. K."/>
            <person name="Rhodes N."/>
            <person name="Thang M."/>
            <person name="Chan C."/>
        </authorList>
    </citation>
    <scope>NUCLEOTIDE SEQUENCE</scope>
</reference>
<evidence type="ECO:0000313" key="1">
    <source>
        <dbReference type="EMBL" id="CAE7404383.1"/>
    </source>
</evidence>
<organism evidence="1 2">
    <name type="scientific">Symbiodinium necroappetens</name>
    <dbReference type="NCBI Taxonomy" id="1628268"/>
    <lineage>
        <taxon>Eukaryota</taxon>
        <taxon>Sar</taxon>
        <taxon>Alveolata</taxon>
        <taxon>Dinophyceae</taxon>
        <taxon>Suessiales</taxon>
        <taxon>Symbiodiniaceae</taxon>
        <taxon>Symbiodinium</taxon>
    </lineage>
</organism>
<sequence length="105" mass="11585">EIVRSALEGASKKLVMKAYWKLSESLSGMSVDGFKSLVHRTAKRIDWMMEVGADSCSLETFDGPTLLVLAKDCPSEELEHLRTITSLYCTSLNVVEVPGDRHGVL</sequence>
<feature type="non-terminal residue" evidence="1">
    <location>
        <position position="105"/>
    </location>
</feature>
<feature type="non-terminal residue" evidence="1">
    <location>
        <position position="1"/>
    </location>
</feature>